<accession>A0AAD5M8Z1</accession>
<proteinExistence type="predicted"/>
<name>A0AAD5M8Z1_PARTN</name>
<dbReference type="EMBL" id="JAHQIW010001508">
    <property type="protein sequence ID" value="KAJ1352688.1"/>
    <property type="molecule type" value="Genomic_DNA"/>
</dbReference>
<dbReference type="Proteomes" id="UP001196413">
    <property type="component" value="Unassembled WGS sequence"/>
</dbReference>
<reference evidence="1" key="1">
    <citation type="submission" date="2021-06" db="EMBL/GenBank/DDBJ databases">
        <title>Parelaphostrongylus tenuis whole genome reference sequence.</title>
        <authorList>
            <person name="Garwood T.J."/>
            <person name="Larsen P.A."/>
            <person name="Fountain-Jones N.M."/>
            <person name="Garbe J.R."/>
            <person name="Macchietto M.G."/>
            <person name="Kania S.A."/>
            <person name="Gerhold R.W."/>
            <person name="Richards J.E."/>
            <person name="Wolf T.M."/>
        </authorList>
    </citation>
    <scope>NUCLEOTIDE SEQUENCE</scope>
    <source>
        <strain evidence="1">MNPRO001-30</strain>
        <tissue evidence="1">Meninges</tissue>
    </source>
</reference>
<organism evidence="1 2">
    <name type="scientific">Parelaphostrongylus tenuis</name>
    <name type="common">Meningeal worm</name>
    <dbReference type="NCBI Taxonomy" id="148309"/>
    <lineage>
        <taxon>Eukaryota</taxon>
        <taxon>Metazoa</taxon>
        <taxon>Ecdysozoa</taxon>
        <taxon>Nematoda</taxon>
        <taxon>Chromadorea</taxon>
        <taxon>Rhabditida</taxon>
        <taxon>Rhabditina</taxon>
        <taxon>Rhabditomorpha</taxon>
        <taxon>Strongyloidea</taxon>
        <taxon>Metastrongylidae</taxon>
        <taxon>Parelaphostrongylus</taxon>
    </lineage>
</organism>
<gene>
    <name evidence="1" type="ORF">KIN20_009090</name>
</gene>
<evidence type="ECO:0000313" key="1">
    <source>
        <dbReference type="EMBL" id="KAJ1352688.1"/>
    </source>
</evidence>
<comment type="caution">
    <text evidence="1">The sequence shown here is derived from an EMBL/GenBank/DDBJ whole genome shotgun (WGS) entry which is preliminary data.</text>
</comment>
<protein>
    <submittedName>
        <fullName evidence="1">Uncharacterized protein</fullName>
    </submittedName>
</protein>
<evidence type="ECO:0000313" key="2">
    <source>
        <dbReference type="Proteomes" id="UP001196413"/>
    </source>
</evidence>
<keyword evidence="2" id="KW-1185">Reference proteome</keyword>
<dbReference type="AlphaFoldDB" id="A0AAD5M8Z1"/>
<sequence length="107" mass="12069">MPTVFRKIPVKPETINQTGINGATGHDVNFNVAIMTSKTPTMSSNIYINKASTVMRYRVNYRTFGTVSFISKTSYSIDPKLKMTNPLRYGKTWKSQLLTQFSLIGEP</sequence>